<evidence type="ECO:0000313" key="2">
    <source>
        <dbReference type="Proteomes" id="UP000030145"/>
    </source>
</evidence>
<proteinExistence type="predicted"/>
<gene>
    <name evidence="1" type="ORF">MA47_02940</name>
</gene>
<evidence type="ECO:0000313" key="1">
    <source>
        <dbReference type="EMBL" id="KGM19133.1"/>
    </source>
</evidence>
<dbReference type="Proteomes" id="UP000030145">
    <property type="component" value="Unassembled WGS sequence"/>
</dbReference>
<dbReference type="EMBL" id="JRVJ01000003">
    <property type="protein sequence ID" value="KGM19133.1"/>
    <property type="molecule type" value="Genomic_DNA"/>
</dbReference>
<keyword evidence="2" id="KW-1185">Reference proteome</keyword>
<reference evidence="1 2" key="1">
    <citation type="submission" date="2014-10" db="EMBL/GenBank/DDBJ databases">
        <title>Whole Genome sequence of Corynebacterium auriscanis strain CIP 106629.</title>
        <authorList>
            <person name="Hassan S.S."/>
            <person name="Jamal S.B."/>
            <person name="Tiwari S."/>
            <person name="Oliveira L.D.C."/>
            <person name="Souza F."/>
            <person name="Mariano D.C."/>
            <person name="Almeida S."/>
            <person name="Dorella F."/>
            <person name="Pereira F."/>
            <person name="Carvalho A."/>
            <person name="Leal C.A."/>
            <person name="Soares S.D.C."/>
            <person name="Figueiredo H.C."/>
            <person name="Silva A."/>
            <person name="Azevedo V.A."/>
        </authorList>
    </citation>
    <scope>NUCLEOTIDE SEQUENCE [LARGE SCALE GENOMIC DNA]</scope>
    <source>
        <strain evidence="1 2">CIP 106629</strain>
    </source>
</reference>
<accession>A0A0A2DIX8</accession>
<name>A0A0A2DIX8_9CORY</name>
<comment type="caution">
    <text evidence="1">The sequence shown here is derived from an EMBL/GenBank/DDBJ whole genome shotgun (WGS) entry which is preliminary data.</text>
</comment>
<organism evidence="1 2">
    <name type="scientific">Corynebacterium auriscanis</name>
    <dbReference type="NCBI Taxonomy" id="99807"/>
    <lineage>
        <taxon>Bacteria</taxon>
        <taxon>Bacillati</taxon>
        <taxon>Actinomycetota</taxon>
        <taxon>Actinomycetes</taxon>
        <taxon>Mycobacteriales</taxon>
        <taxon>Corynebacteriaceae</taxon>
        <taxon>Corynebacterium</taxon>
    </lineage>
</organism>
<sequence>MLASVENTSLGVKVLYSRRSSGGQVARALGFVPAARWASCWCSRVGFRVGWWVQVGRVPVFARWASCRCSRVGPRASVFALGRVSVFLR</sequence>
<protein>
    <submittedName>
        <fullName evidence="1">Uncharacterized protein</fullName>
    </submittedName>
</protein>
<dbReference type="AlphaFoldDB" id="A0A0A2DIX8"/>